<dbReference type="PANTHER" id="PTHR11472">
    <property type="entry name" value="DNA REPAIR DEAD HELICASE RAD3/XP-D SUBFAMILY MEMBER"/>
    <property type="match status" value="1"/>
</dbReference>
<evidence type="ECO:0000256" key="1">
    <source>
        <dbReference type="ARBA" id="ARBA00022741"/>
    </source>
</evidence>
<protein>
    <submittedName>
        <fullName evidence="6">ATP-dependent DNA helicase</fullName>
        <ecNumber evidence="6">3.6.4.12</ecNumber>
    </submittedName>
</protein>
<dbReference type="GO" id="GO:0003678">
    <property type="term" value="F:DNA helicase activity"/>
    <property type="evidence" value="ECO:0007669"/>
    <property type="project" value="UniProtKB-EC"/>
</dbReference>
<dbReference type="Gene3D" id="3.40.50.300">
    <property type="entry name" value="P-loop containing nucleotide triphosphate hydrolases"/>
    <property type="match status" value="2"/>
</dbReference>
<keyword evidence="7" id="KW-1185">Reference proteome</keyword>
<dbReference type="PROSITE" id="PS51193">
    <property type="entry name" value="HELICASE_ATP_BIND_2"/>
    <property type="match status" value="1"/>
</dbReference>
<dbReference type="RefSeq" id="WP_379947965.1">
    <property type="nucleotide sequence ID" value="NZ_JBHMAF010000017.1"/>
</dbReference>
<gene>
    <name evidence="6" type="ORF">ACFFMS_03815</name>
</gene>
<evidence type="ECO:0000256" key="4">
    <source>
        <dbReference type="ARBA" id="ARBA00038058"/>
    </source>
</evidence>
<dbReference type="PANTHER" id="PTHR11472:SF57">
    <property type="entry name" value="ATP-DEPENDENT HELICASE YPVA-RELATED"/>
    <property type="match status" value="1"/>
</dbReference>
<keyword evidence="2 6" id="KW-0378">Hydrolase</keyword>
<feature type="domain" description="Helicase ATP-binding" evidence="5">
    <location>
        <begin position="31"/>
        <end position="305"/>
    </location>
</feature>
<dbReference type="InterPro" id="IPR045028">
    <property type="entry name" value="DinG/Rad3-like"/>
</dbReference>
<evidence type="ECO:0000313" key="6">
    <source>
        <dbReference type="EMBL" id="MFB9757668.1"/>
    </source>
</evidence>
<evidence type="ECO:0000256" key="2">
    <source>
        <dbReference type="ARBA" id="ARBA00022801"/>
    </source>
</evidence>
<dbReference type="InterPro" id="IPR014013">
    <property type="entry name" value="Helic_SF1/SF2_ATP-bd_DinG/Rad3"/>
</dbReference>
<dbReference type="SUPFAM" id="SSF52540">
    <property type="entry name" value="P-loop containing nucleoside triphosphate hydrolases"/>
    <property type="match status" value="1"/>
</dbReference>
<evidence type="ECO:0000313" key="7">
    <source>
        <dbReference type="Proteomes" id="UP001589609"/>
    </source>
</evidence>
<reference evidence="6 7" key="1">
    <citation type="submission" date="2024-09" db="EMBL/GenBank/DDBJ databases">
        <authorList>
            <person name="Sun Q."/>
            <person name="Mori K."/>
        </authorList>
    </citation>
    <scope>NUCLEOTIDE SEQUENCE [LARGE SCALE GENOMIC DNA]</scope>
    <source>
        <strain evidence="6 7">JCM 11201</strain>
    </source>
</reference>
<dbReference type="Proteomes" id="UP001589609">
    <property type="component" value="Unassembled WGS sequence"/>
</dbReference>
<evidence type="ECO:0000259" key="5">
    <source>
        <dbReference type="PROSITE" id="PS51193"/>
    </source>
</evidence>
<evidence type="ECO:0000256" key="3">
    <source>
        <dbReference type="ARBA" id="ARBA00022840"/>
    </source>
</evidence>
<dbReference type="EC" id="3.6.4.12" evidence="6"/>
<dbReference type="GO" id="GO:0016787">
    <property type="term" value="F:hydrolase activity"/>
    <property type="evidence" value="ECO:0007669"/>
    <property type="project" value="UniProtKB-KW"/>
</dbReference>
<dbReference type="InterPro" id="IPR006555">
    <property type="entry name" value="ATP-dep_Helicase_C"/>
</dbReference>
<keyword evidence="1" id="KW-0547">Nucleotide-binding</keyword>
<keyword evidence="6" id="KW-0347">Helicase</keyword>
<name>A0ABV5WAP7_9BACI</name>
<dbReference type="EMBL" id="JBHMAF010000017">
    <property type="protein sequence ID" value="MFB9757668.1"/>
    <property type="molecule type" value="Genomic_DNA"/>
</dbReference>
<proteinExistence type="inferred from homology"/>
<comment type="similarity">
    <text evidence="4">Belongs to the helicase family. DinG subfamily.</text>
</comment>
<dbReference type="InterPro" id="IPR027417">
    <property type="entry name" value="P-loop_NTPase"/>
</dbReference>
<organism evidence="6 7">
    <name type="scientific">Ectobacillus funiculus</name>
    <dbReference type="NCBI Taxonomy" id="137993"/>
    <lineage>
        <taxon>Bacteria</taxon>
        <taxon>Bacillati</taxon>
        <taxon>Bacillota</taxon>
        <taxon>Bacilli</taxon>
        <taxon>Bacillales</taxon>
        <taxon>Bacillaceae</taxon>
        <taxon>Ectobacillus</taxon>
    </lineage>
</organism>
<dbReference type="SMART" id="SM00491">
    <property type="entry name" value="HELICc2"/>
    <property type="match status" value="1"/>
</dbReference>
<keyword evidence="3" id="KW-0067">ATP-binding</keyword>
<dbReference type="Pfam" id="PF13307">
    <property type="entry name" value="Helicase_C_2"/>
    <property type="match status" value="1"/>
</dbReference>
<sequence>MILTREKLPFEVGKQDNFYDKLNEWIGDVFYDILPDAGFELRDEQIFMAFQLDRAFREKKVMFSEAGVGTGKTIVYLLYAICYARYTGKPAIIACADETLIEQLVKEEGDIAKLSRALDLQIDVRLAKSMDNYLCLKKLDDVMSGAASEEIEDLYYELPEFVFDHGTLQNFHHYGDRKEYPSLSDEQWSQISWDYFQDCLACEKRHRCGQTLSREHYRKAVDIIICSQDFYMEHVWTYEARKREGQLPLLPEGSCVVFDEGHLVEYAAQKALTYRLKQSMMEELLSRLLQNDIREEFAQLIEDTIWQSEQFFYAVKDAAREVPGSDRLEIAITNEVRKEGERLYRKVQEIGDALVFESELYTIEEYDLKIADEHLDILDHSLKLFLHERNVISWAEAGDGMLTLVIMPRAVEEVLQEKVFSKQVPFIFSSATLSENGSFSFIASSLGVQDYLSFSVASPFDYEEQMKVYLPTYNADGLFEKKIAYTLEEIEKLQGRTLVLFRTKQELAAFKQHMQGVDMQIPFLYEGDQEISRLVSQFQNEEETVLCAVHLWEGLDIPGASLSHVIIWSLPFPPNDPVFEAKRKHASDSFAQVDLPYMILRLRQGIGRLIRTSEDNGCVSIFLTEDENPKVADAVFSSLPVQGEIIR</sequence>
<comment type="caution">
    <text evidence="6">The sequence shown here is derived from an EMBL/GenBank/DDBJ whole genome shotgun (WGS) entry which is preliminary data.</text>
</comment>
<accession>A0ABV5WAP7</accession>